<name>A0A1B0BFJ9_9MUSC</name>
<protein>
    <submittedName>
        <fullName evidence="1">Uncharacterized protein</fullName>
    </submittedName>
</protein>
<keyword evidence="2" id="KW-1185">Reference proteome</keyword>
<reference evidence="1" key="2">
    <citation type="submission" date="2020-05" db="UniProtKB">
        <authorList>
            <consortium name="EnsemblMetazoa"/>
        </authorList>
    </citation>
    <scope>IDENTIFICATION</scope>
    <source>
        <strain evidence="1">IAEA</strain>
    </source>
</reference>
<reference evidence="2" key="1">
    <citation type="submission" date="2015-01" db="EMBL/GenBank/DDBJ databases">
        <authorList>
            <person name="Aksoy S."/>
            <person name="Warren W."/>
            <person name="Wilson R.K."/>
        </authorList>
    </citation>
    <scope>NUCLEOTIDE SEQUENCE [LARGE SCALE GENOMIC DNA]</scope>
    <source>
        <strain evidence="2">IAEA</strain>
    </source>
</reference>
<dbReference type="Proteomes" id="UP000092460">
    <property type="component" value="Unassembled WGS sequence"/>
</dbReference>
<accession>A0A1B0BFJ9</accession>
<proteinExistence type="predicted"/>
<evidence type="ECO:0000313" key="1">
    <source>
        <dbReference type="EnsemblMetazoa" id="GPPI028446-PA"/>
    </source>
</evidence>
<dbReference type="EMBL" id="JXJN01013507">
    <property type="status" value="NOT_ANNOTATED_CDS"/>
    <property type="molecule type" value="Genomic_DNA"/>
</dbReference>
<dbReference type="VEuPathDB" id="VectorBase:GPPI028446"/>
<sequence>MSVLLNLSCRKSETDFVVVVIIVMCQACCTNIQVSHDYLYNLLESQAKVHMFNETWQVRVLNWRLPHLLPRAFIKCIDKSHSNTPYKALRIFSVMFERRRRHT</sequence>
<evidence type="ECO:0000313" key="2">
    <source>
        <dbReference type="Proteomes" id="UP000092460"/>
    </source>
</evidence>
<dbReference type="AlphaFoldDB" id="A0A1B0BFJ9"/>
<dbReference type="EMBL" id="JXJN01013506">
    <property type="status" value="NOT_ANNOTATED_CDS"/>
    <property type="molecule type" value="Genomic_DNA"/>
</dbReference>
<dbReference type="EnsemblMetazoa" id="GPPI028446-RA">
    <property type="protein sequence ID" value="GPPI028446-PA"/>
    <property type="gene ID" value="GPPI028446"/>
</dbReference>
<organism evidence="1 2">
    <name type="scientific">Glossina palpalis gambiensis</name>
    <dbReference type="NCBI Taxonomy" id="67801"/>
    <lineage>
        <taxon>Eukaryota</taxon>
        <taxon>Metazoa</taxon>
        <taxon>Ecdysozoa</taxon>
        <taxon>Arthropoda</taxon>
        <taxon>Hexapoda</taxon>
        <taxon>Insecta</taxon>
        <taxon>Pterygota</taxon>
        <taxon>Neoptera</taxon>
        <taxon>Endopterygota</taxon>
        <taxon>Diptera</taxon>
        <taxon>Brachycera</taxon>
        <taxon>Muscomorpha</taxon>
        <taxon>Hippoboscoidea</taxon>
        <taxon>Glossinidae</taxon>
        <taxon>Glossina</taxon>
    </lineage>
</organism>